<evidence type="ECO:0000256" key="2">
    <source>
        <dbReference type="ARBA" id="ARBA00007783"/>
    </source>
</evidence>
<feature type="transmembrane region" description="Helical" evidence="9">
    <location>
        <begin position="72"/>
        <end position="91"/>
    </location>
</feature>
<dbReference type="InterPro" id="IPR013525">
    <property type="entry name" value="ABC2_TM"/>
</dbReference>
<keyword evidence="6 9" id="KW-1133">Transmembrane helix</keyword>
<feature type="transmembrane region" description="Helical" evidence="9">
    <location>
        <begin position="150"/>
        <end position="173"/>
    </location>
</feature>
<evidence type="ECO:0000256" key="5">
    <source>
        <dbReference type="ARBA" id="ARBA00022692"/>
    </source>
</evidence>
<dbReference type="PANTHER" id="PTHR30413:SF10">
    <property type="entry name" value="CAPSULE POLYSACCHARIDE EXPORT INNER-MEMBRANE PROTEIN CTRC"/>
    <property type="match status" value="1"/>
</dbReference>
<feature type="domain" description="ABC transmembrane type-2" evidence="10">
    <location>
        <begin position="36"/>
        <end position="260"/>
    </location>
</feature>
<evidence type="ECO:0000256" key="3">
    <source>
        <dbReference type="ARBA" id="ARBA00022448"/>
    </source>
</evidence>
<name>A0ABS0V7Y1_PSEVE</name>
<evidence type="ECO:0000256" key="4">
    <source>
        <dbReference type="ARBA" id="ARBA00022475"/>
    </source>
</evidence>
<feature type="transmembrane region" description="Helical" evidence="9">
    <location>
        <begin position="238"/>
        <end position="257"/>
    </location>
</feature>
<keyword evidence="5 9" id="KW-0812">Transmembrane</keyword>
<keyword evidence="8 9" id="KW-0472">Membrane</keyword>
<proteinExistence type="inferred from homology"/>
<protein>
    <recommendedName>
        <fullName evidence="9">Transport permease protein</fullName>
    </recommendedName>
</protein>
<evidence type="ECO:0000256" key="6">
    <source>
        <dbReference type="ARBA" id="ARBA00022989"/>
    </source>
</evidence>
<evidence type="ECO:0000256" key="1">
    <source>
        <dbReference type="ARBA" id="ARBA00004651"/>
    </source>
</evidence>
<evidence type="ECO:0000313" key="12">
    <source>
        <dbReference type="Proteomes" id="UP000614123"/>
    </source>
</evidence>
<feature type="transmembrane region" description="Helical" evidence="9">
    <location>
        <begin position="38"/>
        <end position="60"/>
    </location>
</feature>
<reference evidence="11 12" key="1">
    <citation type="submission" date="2020-12" db="EMBL/GenBank/DDBJ databases">
        <title>Comparative genomic insights into the epidemiology and virulence of plant pathogenic Pseudomonads from Turkey.</title>
        <authorList>
            <person name="Dillon M."/>
            <person name="Ruiz-Bedoya T."/>
            <person name="Bendalovic-Torma C."/>
            <person name="Guttman K.M."/>
            <person name="Kwak H."/>
            <person name="Middleton M.A."/>
            <person name="Wang P.W."/>
            <person name="Horuz S."/>
            <person name="Aysan Y."/>
            <person name="Guttman D.S."/>
        </authorList>
    </citation>
    <scope>NUCLEOTIDE SEQUENCE [LARGE SCALE GENOMIC DNA]</scope>
    <source>
        <strain evidence="11 12">S4_EA_3a</strain>
    </source>
</reference>
<evidence type="ECO:0000256" key="7">
    <source>
        <dbReference type="ARBA" id="ARBA00023047"/>
    </source>
</evidence>
<dbReference type="EMBL" id="JAEILD010000004">
    <property type="protein sequence ID" value="MBI6647613.1"/>
    <property type="molecule type" value="Genomic_DNA"/>
</dbReference>
<comment type="similarity">
    <text evidence="2 9">Belongs to the ABC-2 integral membrane protein family.</text>
</comment>
<keyword evidence="3 9" id="KW-0813">Transport</keyword>
<organism evidence="11 12">
    <name type="scientific">Pseudomonas veronii</name>
    <dbReference type="NCBI Taxonomy" id="76761"/>
    <lineage>
        <taxon>Bacteria</taxon>
        <taxon>Pseudomonadati</taxon>
        <taxon>Pseudomonadota</taxon>
        <taxon>Gammaproteobacteria</taxon>
        <taxon>Pseudomonadales</taxon>
        <taxon>Pseudomonadaceae</taxon>
        <taxon>Pseudomonas</taxon>
    </lineage>
</organism>
<evidence type="ECO:0000259" key="10">
    <source>
        <dbReference type="PROSITE" id="PS51012"/>
    </source>
</evidence>
<feature type="transmembrane region" description="Helical" evidence="9">
    <location>
        <begin position="180"/>
        <end position="199"/>
    </location>
</feature>
<comment type="caution">
    <text evidence="11">The sequence shown here is derived from an EMBL/GenBank/DDBJ whole genome shotgun (WGS) entry which is preliminary data.</text>
</comment>
<accession>A0ABS0V7Y1</accession>
<dbReference type="Proteomes" id="UP000614123">
    <property type="component" value="Unassembled WGS sequence"/>
</dbReference>
<keyword evidence="4 9" id="KW-1003">Cell membrane</keyword>
<keyword evidence="7" id="KW-0625">Polysaccharide transport</keyword>
<evidence type="ECO:0000256" key="9">
    <source>
        <dbReference type="RuleBase" id="RU361157"/>
    </source>
</evidence>
<dbReference type="PANTHER" id="PTHR30413">
    <property type="entry name" value="INNER MEMBRANE TRANSPORT PERMEASE"/>
    <property type="match status" value="1"/>
</dbReference>
<comment type="subcellular location">
    <subcellularLocation>
        <location evidence="9">Cell inner membrane</location>
        <topology evidence="9">Multi-pass membrane protein</topology>
    </subcellularLocation>
    <subcellularLocation>
        <location evidence="1">Cell membrane</location>
        <topology evidence="1">Multi-pass membrane protein</topology>
    </subcellularLocation>
</comment>
<dbReference type="InterPro" id="IPR047817">
    <property type="entry name" value="ABC2_TM_bact-type"/>
</dbReference>
<sequence length="268" mass="30176">MITPLMRRFDALWKYRGFIRSSVINDIKIRFSRSNIGGLWVILQPLAQSAIFALVLSVIMKARLPGIDNTHTYAAYLLSGMLCWTLFTESLNKGLGLFLENAGVIKKVNFPLLTLPLIGGLISLANNIFLLFATLLILVLLGVFPSEKIILLPVMLLLTLGLGLGVGVFLGILNVFIRDIGVIVPIILQFMFWFCPIVYSPESLPEAFRAVLAYNPMSWMVRSYQDILVFDRWPAIESLLPALIIGIVSWMLVRFLLRRTYAQMVDIL</sequence>
<dbReference type="PROSITE" id="PS51012">
    <property type="entry name" value="ABC_TM2"/>
    <property type="match status" value="1"/>
</dbReference>
<gene>
    <name evidence="11" type="ORF">YA0849_01075</name>
</gene>
<dbReference type="Pfam" id="PF01061">
    <property type="entry name" value="ABC2_membrane"/>
    <property type="match status" value="1"/>
</dbReference>
<dbReference type="RefSeq" id="WP_198718654.1">
    <property type="nucleotide sequence ID" value="NZ_JAEILD010000004.1"/>
</dbReference>
<keyword evidence="12" id="KW-1185">Reference proteome</keyword>
<feature type="transmembrane region" description="Helical" evidence="9">
    <location>
        <begin position="112"/>
        <end position="144"/>
    </location>
</feature>
<evidence type="ECO:0000256" key="8">
    <source>
        <dbReference type="ARBA" id="ARBA00023136"/>
    </source>
</evidence>
<evidence type="ECO:0000313" key="11">
    <source>
        <dbReference type="EMBL" id="MBI6647613.1"/>
    </source>
</evidence>
<keyword evidence="7" id="KW-0762">Sugar transport</keyword>